<evidence type="ECO:0008006" key="6">
    <source>
        <dbReference type="Google" id="ProtNLM"/>
    </source>
</evidence>
<feature type="coiled-coil region" evidence="2">
    <location>
        <begin position="330"/>
        <end position="357"/>
    </location>
</feature>
<feature type="compositionally biased region" description="Basic and acidic residues" evidence="3">
    <location>
        <begin position="699"/>
        <end position="710"/>
    </location>
</feature>
<feature type="region of interest" description="Disordered" evidence="3">
    <location>
        <begin position="1136"/>
        <end position="1203"/>
    </location>
</feature>
<evidence type="ECO:0000313" key="4">
    <source>
        <dbReference type="EMBL" id="GKU85329.1"/>
    </source>
</evidence>
<feature type="compositionally biased region" description="Low complexity" evidence="3">
    <location>
        <begin position="1159"/>
        <end position="1178"/>
    </location>
</feature>
<feature type="region of interest" description="Disordered" evidence="3">
    <location>
        <begin position="1068"/>
        <end position="1091"/>
    </location>
</feature>
<feature type="region of interest" description="Disordered" evidence="3">
    <location>
        <begin position="699"/>
        <end position="753"/>
    </location>
</feature>
<dbReference type="SUPFAM" id="SSF46565">
    <property type="entry name" value="Chaperone J-domain"/>
    <property type="match status" value="1"/>
</dbReference>
<dbReference type="InterPro" id="IPR036869">
    <property type="entry name" value="J_dom_sf"/>
</dbReference>
<feature type="compositionally biased region" description="Basic and acidic residues" evidence="3">
    <location>
        <begin position="556"/>
        <end position="589"/>
    </location>
</feature>
<feature type="region of interest" description="Disordered" evidence="3">
    <location>
        <begin position="232"/>
        <end position="254"/>
    </location>
</feature>
<evidence type="ECO:0000256" key="1">
    <source>
        <dbReference type="ARBA" id="ARBA00023054"/>
    </source>
</evidence>
<dbReference type="EMBL" id="BPVZ01000001">
    <property type="protein sequence ID" value="GKU85329.1"/>
    <property type="molecule type" value="Genomic_DNA"/>
</dbReference>
<accession>A0AAV5HJM1</accession>
<feature type="region of interest" description="Disordered" evidence="3">
    <location>
        <begin position="554"/>
        <end position="604"/>
    </location>
</feature>
<feature type="region of interest" description="Disordered" evidence="3">
    <location>
        <begin position="272"/>
        <end position="300"/>
    </location>
</feature>
<dbReference type="PANTHER" id="PTHR23172">
    <property type="entry name" value="AUXILIN/CYCLIN G-ASSOCIATED KINASE-RELATED"/>
    <property type="match status" value="1"/>
</dbReference>
<organism evidence="4 5">
    <name type="scientific">Rubroshorea leprosula</name>
    <dbReference type="NCBI Taxonomy" id="152421"/>
    <lineage>
        <taxon>Eukaryota</taxon>
        <taxon>Viridiplantae</taxon>
        <taxon>Streptophyta</taxon>
        <taxon>Embryophyta</taxon>
        <taxon>Tracheophyta</taxon>
        <taxon>Spermatophyta</taxon>
        <taxon>Magnoliopsida</taxon>
        <taxon>eudicotyledons</taxon>
        <taxon>Gunneridae</taxon>
        <taxon>Pentapetalae</taxon>
        <taxon>rosids</taxon>
        <taxon>malvids</taxon>
        <taxon>Malvales</taxon>
        <taxon>Dipterocarpaceae</taxon>
        <taxon>Rubroshorea</taxon>
    </lineage>
</organism>
<keyword evidence="1 2" id="KW-0175">Coiled coil</keyword>
<dbReference type="GO" id="GO:0030276">
    <property type="term" value="F:clathrin binding"/>
    <property type="evidence" value="ECO:0007669"/>
    <property type="project" value="TreeGrafter"/>
</dbReference>
<dbReference type="FunFam" id="1.10.287.110:FF:000009">
    <property type="entry name" value="Auxilin-related protein 1"/>
    <property type="match status" value="1"/>
</dbReference>
<evidence type="ECO:0000256" key="3">
    <source>
        <dbReference type="SAM" id="MobiDB-lite"/>
    </source>
</evidence>
<protein>
    <recommendedName>
        <fullName evidence="6">Auxilin-like protein 1</fullName>
    </recommendedName>
</protein>
<feature type="compositionally biased region" description="Polar residues" evidence="3">
    <location>
        <begin position="1142"/>
        <end position="1151"/>
    </location>
</feature>
<name>A0AAV5HJM1_9ROSI</name>
<feature type="compositionally biased region" description="Basic and acidic residues" evidence="3">
    <location>
        <begin position="512"/>
        <end position="529"/>
    </location>
</feature>
<feature type="compositionally biased region" description="Acidic residues" evidence="3">
    <location>
        <begin position="493"/>
        <end position="503"/>
    </location>
</feature>
<dbReference type="GO" id="GO:0031982">
    <property type="term" value="C:vesicle"/>
    <property type="evidence" value="ECO:0007669"/>
    <property type="project" value="TreeGrafter"/>
</dbReference>
<proteinExistence type="predicted"/>
<reference evidence="4 5" key="1">
    <citation type="journal article" date="2021" name="Commun. Biol.">
        <title>The genome of Shorea leprosula (Dipterocarpaceae) highlights the ecological relevance of drought in aseasonal tropical rainforests.</title>
        <authorList>
            <person name="Ng K.K.S."/>
            <person name="Kobayashi M.J."/>
            <person name="Fawcett J.A."/>
            <person name="Hatakeyama M."/>
            <person name="Paape T."/>
            <person name="Ng C.H."/>
            <person name="Ang C.C."/>
            <person name="Tnah L.H."/>
            <person name="Lee C.T."/>
            <person name="Nishiyama T."/>
            <person name="Sese J."/>
            <person name="O'Brien M.J."/>
            <person name="Copetti D."/>
            <person name="Mohd Noor M.I."/>
            <person name="Ong R.C."/>
            <person name="Putra M."/>
            <person name="Sireger I.Z."/>
            <person name="Indrioko S."/>
            <person name="Kosugi Y."/>
            <person name="Izuno A."/>
            <person name="Isagi Y."/>
            <person name="Lee S.L."/>
            <person name="Shimizu K.K."/>
        </authorList>
    </citation>
    <scope>NUCLEOTIDE SEQUENCE [LARGE SCALE GENOMIC DNA]</scope>
    <source>
        <strain evidence="4">214</strain>
    </source>
</reference>
<evidence type="ECO:0000256" key="2">
    <source>
        <dbReference type="SAM" id="Coils"/>
    </source>
</evidence>
<keyword evidence="5" id="KW-1185">Reference proteome</keyword>
<dbReference type="GO" id="GO:0005737">
    <property type="term" value="C:cytoplasm"/>
    <property type="evidence" value="ECO:0007669"/>
    <property type="project" value="TreeGrafter"/>
</dbReference>
<dbReference type="Gene3D" id="1.10.287.110">
    <property type="entry name" value="DnaJ domain"/>
    <property type="match status" value="1"/>
</dbReference>
<dbReference type="Proteomes" id="UP001054252">
    <property type="component" value="Unassembled WGS sequence"/>
</dbReference>
<evidence type="ECO:0000313" key="5">
    <source>
        <dbReference type="Proteomes" id="UP001054252"/>
    </source>
</evidence>
<sequence length="1334" mass="149340">MEYRRRSTSGFPKGLRNGHSSFNGRGIFNGLFDYRRDSGRVVVQDYGEIFGGAGASIPVLDVPEVNESEMLVDVLSSKLNYSNIFGGSAEFDFAASHEQLLSKPKMEKMTPVAKTRSHSESSFPSNFPVANEVASLEASHQSFGDIKKFKMSCKKSSPGTKNGTNGTMHAAQLHGGPAGYTFLVDEIIPLPTTQDDKPVSSATHDGCPTINFSDGMMEFRHHGRTMLDLPPDGGASKLSSERDHAIQGKSSGSEYHQTDIFFDANDVGLGKQPSRVSPASSLPNNTGSKKCHSSKSGASMTHISGDATAVSSPPYFDEEIDVNSVAATSAAAVKRAIEEAQARIKMAKKLKERKKVRHQNFVKPKFDGLTGNERKEVKDTVKEKKFGEQETSVQTFSSIRKPNAIEPVQMVPDLGDRENAFVGNEAAGEAHGENFRSFMANQRQEEIEESKSGKKGEKVKYIMQSMNECQPEKNKADENQEDDVKKVEAIEETSTDVVEEEQDALTAACDLQESRNKQKSAEEVPDQKQDRNKLIFSQIWVKIEEMLGVSTELEASESKLNKLEKLTDNKQILEREEPKEDNSLNRSEDAQQCAPETEESQTVLQDIPMKEECGVRFEEASEMVELEEEQKEFCGVEDNDEKHDLCSEYAEKLIDKFEKMEIFEQKLDDFYYVEENENKFKEGDESGGNQEETVSVVKEVNEIKETEETQKGTSEWENTERVPEQTDQRVEGERMEETEKAYEIETEDRKKGTTELENTQMIQELTGGIIDGEKPESTEEDLMSHSDVGEAEDTYKQVEIKNLIETQQHFEEVVTTLEVFARADNFGIEELTEACLQFKETGRESEALEVDNDVEHTRVFDASGLADGISELDEIKRQAENAREAPALDKNGMNVGMMDMKFEEFQHDQHAKGSEIFCNVGTDVDLACELEKSNKDFEEDGAAVQQENKYGSESTDGILWPDNGESIEAADQPPCTFEGKEETVGIAHETETNQSTEQDDKNHCKTLTEMEMDLEKDEQRKRDEAKEGEKERVAVERAVLEACDRAFAEAQERAERAERAAAERANAEAHQKAMPEARQKWEKPSSKVNDKASMEAKLKAERAAVERAIAEARQRALEKAMSEKSAFQARNQAEKFSAERLSGSSKYNGTKHTVRPYDSHSNGSNTSTSSRYPNSSSNGVIHTSERFEGANGEPAQRHKARLERHQRTAERAAKALAEKNMRDLIAQNEQAERNRLADTLDAEIKRWSKGKEGNLRALLSTLQYVLGPESGWKPVPLTDLIATAAVKKAYRKATLFVHPDKLQQRGASIQQKYTCEKVFDLLKAAWNKFSAEER</sequence>
<feature type="compositionally biased region" description="Basic and acidic residues" evidence="3">
    <location>
        <begin position="718"/>
        <end position="753"/>
    </location>
</feature>
<dbReference type="PANTHER" id="PTHR23172:SF91">
    <property type="entry name" value="J DOMAIN-CONTAINING PROTEIN"/>
    <property type="match status" value="1"/>
</dbReference>
<gene>
    <name evidence="4" type="ORF">SLEP1_g9</name>
</gene>
<comment type="caution">
    <text evidence="4">The sequence shown here is derived from an EMBL/GenBank/DDBJ whole genome shotgun (WGS) entry which is preliminary data.</text>
</comment>
<dbReference type="GO" id="GO:0072318">
    <property type="term" value="P:clathrin coat disassembly"/>
    <property type="evidence" value="ECO:0007669"/>
    <property type="project" value="TreeGrafter"/>
</dbReference>
<feature type="compositionally biased region" description="Polar residues" evidence="3">
    <location>
        <begin position="274"/>
        <end position="300"/>
    </location>
</feature>
<dbReference type="GO" id="GO:0072583">
    <property type="term" value="P:clathrin-dependent endocytosis"/>
    <property type="evidence" value="ECO:0007669"/>
    <property type="project" value="TreeGrafter"/>
</dbReference>
<feature type="region of interest" description="Disordered" evidence="3">
    <location>
        <begin position="493"/>
        <end position="529"/>
    </location>
</feature>